<sequence>MKGSLVATLGVAIVGVGGWACGENISWFSDPGRVNLTSHGTAMGTDFDFELGVFSAGFEPTAFNRGSWLNHWTAAQSTSYSAVDSRFVALHSVAGNLPPFVVGAEAWIFGRRDGPTGTEWILFRHPSWTWPAPNPLSPFPLEWNASAATIVMAGDLDADGMPHLMKSEEVQDFSQWRVLALSGEPLNGSDDDPDRDGVENVIEFLAGTDPQNANSLPGAQPSIIGNGGGFLQVDYSLRLDRLAAWTVEVGSDLVGWESGDDEVEVTAGGAGVLARDLTPRSGASRRFMRLRVLLP</sequence>
<dbReference type="Proteomes" id="UP000658278">
    <property type="component" value="Unassembled WGS sequence"/>
</dbReference>
<proteinExistence type="predicted"/>
<reference evidence="1" key="1">
    <citation type="submission" date="2021-01" db="EMBL/GenBank/DDBJ databases">
        <title>Modified the classification status of verrucomicrobia.</title>
        <authorList>
            <person name="Feng X."/>
        </authorList>
    </citation>
    <scope>NUCLEOTIDE SEQUENCE</scope>
    <source>
        <strain evidence="1">KCTC 22201</strain>
    </source>
</reference>
<gene>
    <name evidence="1" type="ORF">JIN81_15045</name>
</gene>
<evidence type="ECO:0000313" key="2">
    <source>
        <dbReference type="Proteomes" id="UP000658278"/>
    </source>
</evidence>
<accession>A0A934VFG8</accession>
<dbReference type="EMBL" id="JAENII010000013">
    <property type="protein sequence ID" value="MBK1828349.1"/>
    <property type="molecule type" value="Genomic_DNA"/>
</dbReference>
<evidence type="ECO:0000313" key="1">
    <source>
        <dbReference type="EMBL" id="MBK1828349.1"/>
    </source>
</evidence>
<organism evidence="1 2">
    <name type="scientific">Haloferula rosea</name>
    <dbReference type="NCBI Taxonomy" id="490093"/>
    <lineage>
        <taxon>Bacteria</taxon>
        <taxon>Pseudomonadati</taxon>
        <taxon>Verrucomicrobiota</taxon>
        <taxon>Verrucomicrobiia</taxon>
        <taxon>Verrucomicrobiales</taxon>
        <taxon>Verrucomicrobiaceae</taxon>
        <taxon>Haloferula</taxon>
    </lineage>
</organism>
<dbReference type="AlphaFoldDB" id="A0A934VFG8"/>
<protein>
    <submittedName>
        <fullName evidence="1">Uncharacterized protein</fullName>
    </submittedName>
</protein>
<comment type="caution">
    <text evidence="1">The sequence shown here is derived from an EMBL/GenBank/DDBJ whole genome shotgun (WGS) entry which is preliminary data.</text>
</comment>
<dbReference type="RefSeq" id="WP_200281618.1">
    <property type="nucleotide sequence ID" value="NZ_JAENII010000013.1"/>
</dbReference>
<keyword evidence="2" id="KW-1185">Reference proteome</keyword>
<name>A0A934VFG8_9BACT</name>